<dbReference type="AlphaFoldDB" id="A0A4R6APP7"/>
<dbReference type="SUPFAM" id="SSF101874">
    <property type="entry name" value="YceI-like"/>
    <property type="match status" value="1"/>
</dbReference>
<evidence type="ECO:0000313" key="8">
    <source>
        <dbReference type="Proteomes" id="UP000294562"/>
    </source>
</evidence>
<gene>
    <name evidence="7" type="ORF">E2L05_15370</name>
</gene>
<protein>
    <recommendedName>
        <fullName evidence="6">OmpA-like domain-containing protein</fullName>
    </recommendedName>
</protein>
<dbReference type="Gene3D" id="2.40.128.110">
    <property type="entry name" value="Lipid/polyisoprenoid-binding, YceI-like"/>
    <property type="match status" value="1"/>
</dbReference>
<dbReference type="PANTHER" id="PTHR30329">
    <property type="entry name" value="STATOR ELEMENT OF FLAGELLAR MOTOR COMPLEX"/>
    <property type="match status" value="1"/>
</dbReference>
<dbReference type="SUPFAM" id="SSF103088">
    <property type="entry name" value="OmpA-like"/>
    <property type="match status" value="1"/>
</dbReference>
<accession>A0A4R6APP7</accession>
<reference evidence="7 8" key="1">
    <citation type="submission" date="2019-03" db="EMBL/GenBank/DDBJ databases">
        <title>Rhodobacteraceae bacterium SM1902, a new member of the family Rhodobacteraceae isolated from Yantai.</title>
        <authorList>
            <person name="Sun Y."/>
        </authorList>
    </citation>
    <scope>NUCLEOTIDE SEQUENCE [LARGE SCALE GENOMIC DNA]</scope>
    <source>
        <strain evidence="7 8">SM1902</strain>
    </source>
</reference>
<comment type="subcellular location">
    <subcellularLocation>
        <location evidence="1">Cell outer membrane</location>
    </subcellularLocation>
</comment>
<dbReference type="Gene3D" id="3.30.1330.60">
    <property type="entry name" value="OmpA-like domain"/>
    <property type="match status" value="1"/>
</dbReference>
<evidence type="ECO:0000256" key="3">
    <source>
        <dbReference type="ARBA" id="ARBA00023237"/>
    </source>
</evidence>
<feature type="signal peptide" evidence="5">
    <location>
        <begin position="1"/>
        <end position="23"/>
    </location>
</feature>
<dbReference type="PRINTS" id="PR01021">
    <property type="entry name" value="OMPADOMAIN"/>
</dbReference>
<dbReference type="PROSITE" id="PS51123">
    <property type="entry name" value="OMPA_2"/>
    <property type="match status" value="1"/>
</dbReference>
<name>A0A4R6APP7_9RHOB</name>
<sequence>MRAFHLAAFLALGLVAAPLAVQAQGAFDAGWTLQPDASVLRFQSVKNETKVESSTFATFNGEISEDGLATINILLDSIDTKVDLRNVRMRFLLFETFQYPEAVITAQLDPEMLADLPQLRRKIVPLTYTLSLHGITQEATTEVAVTLITSDLVSVASSAPVSVATSLFDLDSGVAKLEEAASVSILPSATVSFDFIFSRTTRTAPLVAAAPVIAEPTKAAIEPQGNFDLAACKGRFEILSRTDNINFGSGSARLEPQSSFLLDSIADIVSRCPGLRIIVAGHTDSDGAASANQSLSERRAASVVSYLVSQGVGAGRITSVGYGEAQPLVPNDSAQNKKRNRRIEFAVADG</sequence>
<proteinExistence type="predicted"/>
<dbReference type="Pfam" id="PF04264">
    <property type="entry name" value="YceI"/>
    <property type="match status" value="1"/>
</dbReference>
<dbReference type="OrthoDB" id="5525824at2"/>
<dbReference type="InterPro" id="IPR007372">
    <property type="entry name" value="Lipid/polyisoprenoid-bd_YceI"/>
</dbReference>
<evidence type="ECO:0000256" key="2">
    <source>
        <dbReference type="ARBA" id="ARBA00023136"/>
    </source>
</evidence>
<organism evidence="7 8">
    <name type="scientific">Meridianimarinicoccus aquatilis</name>
    <dbReference type="NCBI Taxonomy" id="2552766"/>
    <lineage>
        <taxon>Bacteria</taxon>
        <taxon>Pseudomonadati</taxon>
        <taxon>Pseudomonadota</taxon>
        <taxon>Alphaproteobacteria</taxon>
        <taxon>Rhodobacterales</taxon>
        <taxon>Paracoccaceae</taxon>
        <taxon>Meridianimarinicoccus</taxon>
    </lineage>
</organism>
<evidence type="ECO:0000256" key="1">
    <source>
        <dbReference type="ARBA" id="ARBA00004442"/>
    </source>
</evidence>
<feature type="chain" id="PRO_5020430241" description="OmpA-like domain-containing protein" evidence="5">
    <location>
        <begin position="24"/>
        <end position="350"/>
    </location>
</feature>
<evidence type="ECO:0000259" key="6">
    <source>
        <dbReference type="PROSITE" id="PS51123"/>
    </source>
</evidence>
<dbReference type="InterPro" id="IPR050330">
    <property type="entry name" value="Bact_OuterMem_StrucFunc"/>
</dbReference>
<keyword evidence="3" id="KW-0998">Cell outer membrane</keyword>
<keyword evidence="5" id="KW-0732">Signal</keyword>
<evidence type="ECO:0000256" key="5">
    <source>
        <dbReference type="SAM" id="SignalP"/>
    </source>
</evidence>
<evidence type="ECO:0000313" key="7">
    <source>
        <dbReference type="EMBL" id="TDL85505.1"/>
    </source>
</evidence>
<dbReference type="CDD" id="cd07185">
    <property type="entry name" value="OmpA_C-like"/>
    <property type="match status" value="1"/>
</dbReference>
<dbReference type="InterPro" id="IPR036737">
    <property type="entry name" value="OmpA-like_sf"/>
</dbReference>
<evidence type="ECO:0000256" key="4">
    <source>
        <dbReference type="PROSITE-ProRule" id="PRU00473"/>
    </source>
</evidence>
<dbReference type="EMBL" id="SMZO01000043">
    <property type="protein sequence ID" value="TDL85505.1"/>
    <property type="molecule type" value="Genomic_DNA"/>
</dbReference>
<dbReference type="InterPro" id="IPR036761">
    <property type="entry name" value="TTHA0802/YceI-like_sf"/>
</dbReference>
<keyword evidence="2 4" id="KW-0472">Membrane</keyword>
<feature type="domain" description="OmpA-like" evidence="6">
    <location>
        <begin position="234"/>
        <end position="350"/>
    </location>
</feature>
<dbReference type="Pfam" id="PF00691">
    <property type="entry name" value="OmpA"/>
    <property type="match status" value="1"/>
</dbReference>
<dbReference type="GO" id="GO:0009279">
    <property type="term" value="C:cell outer membrane"/>
    <property type="evidence" value="ECO:0007669"/>
    <property type="project" value="UniProtKB-SubCell"/>
</dbReference>
<dbReference type="SMART" id="SM00867">
    <property type="entry name" value="YceI"/>
    <property type="match status" value="1"/>
</dbReference>
<keyword evidence="8" id="KW-1185">Reference proteome</keyword>
<dbReference type="PANTHER" id="PTHR30329:SF21">
    <property type="entry name" value="LIPOPROTEIN YIAD-RELATED"/>
    <property type="match status" value="1"/>
</dbReference>
<dbReference type="PRINTS" id="PR01023">
    <property type="entry name" value="NAFLGMOTY"/>
</dbReference>
<comment type="caution">
    <text evidence="7">The sequence shown here is derived from an EMBL/GenBank/DDBJ whole genome shotgun (WGS) entry which is preliminary data.</text>
</comment>
<dbReference type="Proteomes" id="UP000294562">
    <property type="component" value="Unassembled WGS sequence"/>
</dbReference>
<dbReference type="InterPro" id="IPR006665">
    <property type="entry name" value="OmpA-like"/>
</dbReference>
<dbReference type="InterPro" id="IPR006664">
    <property type="entry name" value="OMP_bac"/>
</dbReference>